<dbReference type="AlphaFoldDB" id="A0A0D5LL38"/>
<dbReference type="OrthoDB" id="8526323at2"/>
<dbReference type="PATRIC" id="fig|1486262.3.peg.348"/>
<evidence type="ECO:0008006" key="3">
    <source>
        <dbReference type="Google" id="ProtNLM"/>
    </source>
</evidence>
<reference evidence="1 2" key="1">
    <citation type="journal article" date="2015" name="Genome Announc.">
        <title>Complete genome sequence of Martelella endophytica YC6887, which has antifungal activity associated with a halophyte.</title>
        <authorList>
            <person name="Khan A."/>
            <person name="Khan H."/>
            <person name="Chung E.J."/>
            <person name="Hossain M.T."/>
            <person name="Chung Y.R."/>
        </authorList>
    </citation>
    <scope>NUCLEOTIDE SEQUENCE [LARGE SCALE GENOMIC DNA]</scope>
    <source>
        <strain evidence="1">YC6887</strain>
    </source>
</reference>
<evidence type="ECO:0000313" key="1">
    <source>
        <dbReference type="EMBL" id="AJY44685.1"/>
    </source>
</evidence>
<organism evidence="1 2">
    <name type="scientific">Martelella endophytica</name>
    <dbReference type="NCBI Taxonomy" id="1486262"/>
    <lineage>
        <taxon>Bacteria</taxon>
        <taxon>Pseudomonadati</taxon>
        <taxon>Pseudomonadota</taxon>
        <taxon>Alphaproteobacteria</taxon>
        <taxon>Hyphomicrobiales</taxon>
        <taxon>Aurantimonadaceae</taxon>
        <taxon>Martelella</taxon>
    </lineage>
</organism>
<dbReference type="KEGG" id="mey:TM49_01690"/>
<proteinExistence type="predicted"/>
<dbReference type="Gene3D" id="1.10.260.40">
    <property type="entry name" value="lambda repressor-like DNA-binding domains"/>
    <property type="match status" value="1"/>
</dbReference>
<dbReference type="InterPro" id="IPR010982">
    <property type="entry name" value="Lambda_DNA-bd_dom_sf"/>
</dbReference>
<keyword evidence="2" id="KW-1185">Reference proteome</keyword>
<evidence type="ECO:0000313" key="2">
    <source>
        <dbReference type="Proteomes" id="UP000032611"/>
    </source>
</evidence>
<dbReference type="RefSeq" id="WP_045679263.1">
    <property type="nucleotide sequence ID" value="NZ_CP010803.1"/>
</dbReference>
<protein>
    <recommendedName>
        <fullName evidence="3">CI repressor</fullName>
    </recommendedName>
</protein>
<dbReference type="HOGENOM" id="CLU_173998_4_0_5"/>
<sequence>MEHLLAYLNAERGRRVALAMQLNLQPSAISQWKVVPPTRVLAIEARTGISRHLLRPDIYGDIPEGSQEAAE</sequence>
<dbReference type="GO" id="GO:0003677">
    <property type="term" value="F:DNA binding"/>
    <property type="evidence" value="ECO:0007669"/>
    <property type="project" value="InterPro"/>
</dbReference>
<gene>
    <name evidence="1" type="ORF">TM49_01690</name>
</gene>
<name>A0A0D5LL38_MAREN</name>
<dbReference type="Pfam" id="PF15943">
    <property type="entry name" value="YdaS_toxin"/>
    <property type="match status" value="1"/>
</dbReference>
<dbReference type="InterPro" id="IPR031856">
    <property type="entry name" value="YdaS_toxin-like"/>
</dbReference>
<accession>A0A0D5LL38</accession>
<dbReference type="Proteomes" id="UP000032611">
    <property type="component" value="Chromosome"/>
</dbReference>
<dbReference type="EMBL" id="CP010803">
    <property type="protein sequence ID" value="AJY44685.1"/>
    <property type="molecule type" value="Genomic_DNA"/>
</dbReference>
<dbReference type="SUPFAM" id="SSF47413">
    <property type="entry name" value="lambda repressor-like DNA-binding domains"/>
    <property type="match status" value="1"/>
</dbReference>